<protein>
    <submittedName>
        <fullName evidence="1">Uncharacterized protein</fullName>
    </submittedName>
</protein>
<gene>
    <name evidence="1" type="ORF">PIB30_089682</name>
</gene>
<sequence length="102" mass="11106">MEVLEGSPSPSPSPPPFTEVSIAATTTKPLFLVSSKSQASYVGVAEEEAVMRQKLHVIRGASTLYVVKFRQATSVLSIPNPIQVVMPQIHSPIKDLIEDYKI</sequence>
<dbReference type="EMBL" id="JASCZI010273550">
    <property type="protein sequence ID" value="MED6225015.1"/>
    <property type="molecule type" value="Genomic_DNA"/>
</dbReference>
<evidence type="ECO:0000313" key="1">
    <source>
        <dbReference type="EMBL" id="MED6225015.1"/>
    </source>
</evidence>
<evidence type="ECO:0000313" key="2">
    <source>
        <dbReference type="Proteomes" id="UP001341840"/>
    </source>
</evidence>
<dbReference type="Proteomes" id="UP001341840">
    <property type="component" value="Unassembled WGS sequence"/>
</dbReference>
<comment type="caution">
    <text evidence="1">The sequence shown here is derived from an EMBL/GenBank/DDBJ whole genome shotgun (WGS) entry which is preliminary data.</text>
</comment>
<reference evidence="1 2" key="1">
    <citation type="journal article" date="2023" name="Plants (Basel)">
        <title>Bridging the Gap: Combining Genomics and Transcriptomics Approaches to Understand Stylosanthes scabra, an Orphan Legume from the Brazilian Caatinga.</title>
        <authorList>
            <person name="Ferreira-Neto J.R.C."/>
            <person name="da Silva M.D."/>
            <person name="Binneck E."/>
            <person name="de Melo N.F."/>
            <person name="da Silva R.H."/>
            <person name="de Melo A.L.T.M."/>
            <person name="Pandolfi V."/>
            <person name="Bustamante F.O."/>
            <person name="Brasileiro-Vidal A.C."/>
            <person name="Benko-Iseppon A.M."/>
        </authorList>
    </citation>
    <scope>NUCLEOTIDE SEQUENCE [LARGE SCALE GENOMIC DNA]</scope>
    <source>
        <tissue evidence="1">Leaves</tissue>
    </source>
</reference>
<keyword evidence="2" id="KW-1185">Reference proteome</keyword>
<organism evidence="1 2">
    <name type="scientific">Stylosanthes scabra</name>
    <dbReference type="NCBI Taxonomy" id="79078"/>
    <lineage>
        <taxon>Eukaryota</taxon>
        <taxon>Viridiplantae</taxon>
        <taxon>Streptophyta</taxon>
        <taxon>Embryophyta</taxon>
        <taxon>Tracheophyta</taxon>
        <taxon>Spermatophyta</taxon>
        <taxon>Magnoliopsida</taxon>
        <taxon>eudicotyledons</taxon>
        <taxon>Gunneridae</taxon>
        <taxon>Pentapetalae</taxon>
        <taxon>rosids</taxon>
        <taxon>fabids</taxon>
        <taxon>Fabales</taxon>
        <taxon>Fabaceae</taxon>
        <taxon>Papilionoideae</taxon>
        <taxon>50 kb inversion clade</taxon>
        <taxon>dalbergioids sensu lato</taxon>
        <taxon>Dalbergieae</taxon>
        <taxon>Pterocarpus clade</taxon>
        <taxon>Stylosanthes</taxon>
    </lineage>
</organism>
<proteinExistence type="predicted"/>
<name>A0ABU6ZSX6_9FABA</name>
<accession>A0ABU6ZSX6</accession>